<sequence>MEDNVKLSRLQNVLTEISYPVSHQTAVEAFDDVTVLLADGEQNLGDLVEQIPADQFRSPGDLYTELNNVMPIEALGEPGQSDGDA</sequence>
<dbReference type="Proteomes" id="UP001203207">
    <property type="component" value="Unassembled WGS sequence"/>
</dbReference>
<gene>
    <name evidence="1" type="ORF">AArcSt2_09045</name>
</gene>
<name>A0AAE3FXA5_9EURY</name>
<reference evidence="1" key="2">
    <citation type="submission" date="2022-02" db="EMBL/GenBank/DDBJ databases">
        <authorList>
            <person name="Elcheninov A.G."/>
            <person name="Sorokin D.Y."/>
            <person name="Kublanov I.V."/>
        </authorList>
    </citation>
    <scope>NUCLEOTIDE SEQUENCE</scope>
    <source>
        <strain evidence="1">AArc-St2</strain>
    </source>
</reference>
<dbReference type="RefSeq" id="WP_174653802.1">
    <property type="nucleotide sequence ID" value="NZ_JAKRVX010000003.1"/>
</dbReference>
<proteinExistence type="predicted"/>
<organism evidence="1 2">
    <name type="scientific">Natronocalculus amylovorans</name>
    <dbReference type="NCBI Taxonomy" id="2917812"/>
    <lineage>
        <taxon>Archaea</taxon>
        <taxon>Methanobacteriati</taxon>
        <taxon>Methanobacteriota</taxon>
        <taxon>Stenosarchaea group</taxon>
        <taxon>Halobacteria</taxon>
        <taxon>Halobacteriales</taxon>
        <taxon>Haloferacaceae</taxon>
        <taxon>Natronocalculus</taxon>
    </lineage>
</organism>
<dbReference type="InterPro" id="IPR043899">
    <property type="entry name" value="DUF5789"/>
</dbReference>
<evidence type="ECO:0008006" key="3">
    <source>
        <dbReference type="Google" id="ProtNLM"/>
    </source>
</evidence>
<evidence type="ECO:0000313" key="2">
    <source>
        <dbReference type="Proteomes" id="UP001203207"/>
    </source>
</evidence>
<keyword evidence="2" id="KW-1185">Reference proteome</keyword>
<dbReference type="AlphaFoldDB" id="A0AAE3FXA5"/>
<protein>
    <recommendedName>
        <fullName evidence="3">DUF2795 domain-containing protein</fullName>
    </recommendedName>
</protein>
<reference evidence="1" key="1">
    <citation type="journal article" date="2022" name="Syst. Appl. Microbiol.">
        <title>Natronocalculus amylovorans gen. nov., sp. nov., and Natranaeroarchaeum aerophilus sp. nov., dominant culturable amylolytic natronoarchaea from hypersaline soda lakes in southwestern Siberia.</title>
        <authorList>
            <person name="Sorokin D.Y."/>
            <person name="Elcheninov A.G."/>
            <person name="Khizhniak T.V."/>
            <person name="Koenen M."/>
            <person name="Bale N.J."/>
            <person name="Damste J.S.S."/>
            <person name="Kublanov I.V."/>
        </authorList>
    </citation>
    <scope>NUCLEOTIDE SEQUENCE</scope>
    <source>
        <strain evidence="1">AArc-St2</strain>
    </source>
</reference>
<dbReference type="EMBL" id="JAKRVX010000003">
    <property type="protein sequence ID" value="MCL9817087.1"/>
    <property type="molecule type" value="Genomic_DNA"/>
</dbReference>
<dbReference type="Pfam" id="PF19102">
    <property type="entry name" value="DUF5789"/>
    <property type="match status" value="1"/>
</dbReference>
<accession>A0AAE3FXA5</accession>
<comment type="caution">
    <text evidence="1">The sequence shown here is derived from an EMBL/GenBank/DDBJ whole genome shotgun (WGS) entry which is preliminary data.</text>
</comment>
<evidence type="ECO:0000313" key="1">
    <source>
        <dbReference type="EMBL" id="MCL9817087.1"/>
    </source>
</evidence>